<reference evidence="11" key="2">
    <citation type="journal article" date="2021" name="Syst. Appl. Microbiol.">
        <title>Roseomonas hellenica sp. nov., isolated from roots of wild-growing Alkanna tinctoria.</title>
        <authorList>
            <person name="Rat A."/>
            <person name="Naranjo H.D."/>
            <person name="Lebbe L."/>
            <person name="Cnockaert M."/>
            <person name="Krigas N."/>
            <person name="Grigoriadou K."/>
            <person name="Maloupa E."/>
            <person name="Willems A."/>
        </authorList>
    </citation>
    <scope>NUCLEOTIDE SEQUENCE</scope>
    <source>
        <strain evidence="11">LMG 28251</strain>
    </source>
</reference>
<dbReference type="InterPro" id="IPR025713">
    <property type="entry name" value="MotB-like_N_dom"/>
</dbReference>
<evidence type="ECO:0000256" key="3">
    <source>
        <dbReference type="ARBA" id="ARBA00022475"/>
    </source>
</evidence>
<dbReference type="InterPro" id="IPR006665">
    <property type="entry name" value="OmpA-like"/>
</dbReference>
<evidence type="ECO:0000256" key="9">
    <source>
        <dbReference type="SAM" id="Phobius"/>
    </source>
</evidence>
<reference evidence="11" key="1">
    <citation type="submission" date="2020-01" db="EMBL/GenBank/DDBJ databases">
        <authorList>
            <person name="Rat A."/>
        </authorList>
    </citation>
    <scope>NUCLEOTIDE SEQUENCE</scope>
    <source>
        <strain evidence="11">LMG 28251</strain>
    </source>
</reference>
<dbReference type="Proteomes" id="UP001196068">
    <property type="component" value="Unassembled WGS sequence"/>
</dbReference>
<comment type="caution">
    <text evidence="11">The sequence shown here is derived from an EMBL/GenBank/DDBJ whole genome shotgun (WGS) entry which is preliminary data.</text>
</comment>
<evidence type="ECO:0000256" key="5">
    <source>
        <dbReference type="ARBA" id="ARBA00022989"/>
    </source>
</evidence>
<accession>A0AAF1JZ86</accession>
<evidence type="ECO:0000259" key="10">
    <source>
        <dbReference type="PROSITE" id="PS51123"/>
    </source>
</evidence>
<keyword evidence="12" id="KW-1185">Reference proteome</keyword>
<name>A0AAF1JZ86_9PROT</name>
<feature type="compositionally biased region" description="Basic and acidic residues" evidence="8">
    <location>
        <begin position="125"/>
        <end position="140"/>
    </location>
</feature>
<evidence type="ECO:0000256" key="1">
    <source>
        <dbReference type="ARBA" id="ARBA00004162"/>
    </source>
</evidence>
<dbReference type="EMBL" id="JAAEDH010000002">
    <property type="protein sequence ID" value="MBR0654078.1"/>
    <property type="molecule type" value="Genomic_DNA"/>
</dbReference>
<feature type="compositionally biased region" description="Low complexity" evidence="8">
    <location>
        <begin position="141"/>
        <end position="151"/>
    </location>
</feature>
<feature type="region of interest" description="Disordered" evidence="8">
    <location>
        <begin position="113"/>
        <end position="173"/>
    </location>
</feature>
<protein>
    <submittedName>
        <fullName evidence="11">OmpA family protein</fullName>
    </submittedName>
</protein>
<evidence type="ECO:0000313" key="11">
    <source>
        <dbReference type="EMBL" id="MBR0654078.1"/>
    </source>
</evidence>
<keyword evidence="4 9" id="KW-0812">Transmembrane</keyword>
<dbReference type="Gene3D" id="3.30.1330.60">
    <property type="entry name" value="OmpA-like domain"/>
    <property type="match status" value="1"/>
</dbReference>
<organism evidence="11 12">
    <name type="scientific">Plastoroseomonas arctica</name>
    <dbReference type="NCBI Taxonomy" id="1509237"/>
    <lineage>
        <taxon>Bacteria</taxon>
        <taxon>Pseudomonadati</taxon>
        <taxon>Pseudomonadota</taxon>
        <taxon>Alphaproteobacteria</taxon>
        <taxon>Acetobacterales</taxon>
        <taxon>Acetobacteraceae</taxon>
        <taxon>Plastoroseomonas</taxon>
    </lineage>
</organism>
<keyword evidence="5 9" id="KW-1133">Transmembrane helix</keyword>
<dbReference type="RefSeq" id="WP_211872787.1">
    <property type="nucleotide sequence ID" value="NZ_JAAEDH010000002.1"/>
</dbReference>
<evidence type="ECO:0000256" key="4">
    <source>
        <dbReference type="ARBA" id="ARBA00022692"/>
    </source>
</evidence>
<sequence>MSARNGRKGGTIIIKRIEEAAHGHHGGAWKVAYADFVTAMMAFFLLMWLLNATDEEKRRGLADYFSMANLMAQSTSGSGQPFGGRTPHDPGPMTASTGRPEVQVGPVTVLDIEEDDSTTPATPMTRHDGPLGETETEARRTLATPEGARAGPAPPREAPAAHPAERPDPEQLRESELRAELARREQAAFEQAAEQLRQAVETDPALADMARQLMVEQVPEGLRIQLLDAERQPMFALGGTVLNERARALMTRVAQVIQRLPNAIAIAGHTDATPFRGTGSNWDLSADRANATRRLLTEAGVGEARMRSVSGQADRDLLIRDQPTNPGNRRVSITLIRQVPPDAPTR</sequence>
<keyword evidence="3" id="KW-1003">Cell membrane</keyword>
<dbReference type="SUPFAM" id="SSF103088">
    <property type="entry name" value="OmpA-like"/>
    <property type="match status" value="1"/>
</dbReference>
<dbReference type="CDD" id="cd07185">
    <property type="entry name" value="OmpA_C-like"/>
    <property type="match status" value="1"/>
</dbReference>
<dbReference type="PANTHER" id="PTHR30329">
    <property type="entry name" value="STATOR ELEMENT OF FLAGELLAR MOTOR COMPLEX"/>
    <property type="match status" value="1"/>
</dbReference>
<dbReference type="PANTHER" id="PTHR30329:SF21">
    <property type="entry name" value="LIPOPROTEIN YIAD-RELATED"/>
    <property type="match status" value="1"/>
</dbReference>
<evidence type="ECO:0000256" key="8">
    <source>
        <dbReference type="SAM" id="MobiDB-lite"/>
    </source>
</evidence>
<feature type="domain" description="OmpA-like" evidence="10">
    <location>
        <begin position="222"/>
        <end position="339"/>
    </location>
</feature>
<dbReference type="Pfam" id="PF13677">
    <property type="entry name" value="MotB_plug"/>
    <property type="match status" value="1"/>
</dbReference>
<comment type="similarity">
    <text evidence="2">Belongs to the MotB family.</text>
</comment>
<keyword evidence="6 7" id="KW-0472">Membrane</keyword>
<feature type="region of interest" description="Disordered" evidence="8">
    <location>
        <begin position="74"/>
        <end position="100"/>
    </location>
</feature>
<dbReference type="InterPro" id="IPR050330">
    <property type="entry name" value="Bact_OuterMem_StrucFunc"/>
</dbReference>
<dbReference type="InterPro" id="IPR036737">
    <property type="entry name" value="OmpA-like_sf"/>
</dbReference>
<dbReference type="GO" id="GO:0005886">
    <property type="term" value="C:plasma membrane"/>
    <property type="evidence" value="ECO:0007669"/>
    <property type="project" value="UniProtKB-SubCell"/>
</dbReference>
<evidence type="ECO:0000256" key="6">
    <source>
        <dbReference type="ARBA" id="ARBA00023136"/>
    </source>
</evidence>
<gene>
    <name evidence="11" type="ORF">GXW79_03190</name>
</gene>
<feature type="compositionally biased region" description="Basic and acidic residues" evidence="8">
    <location>
        <begin position="163"/>
        <end position="173"/>
    </location>
</feature>
<dbReference type="AlphaFoldDB" id="A0AAF1JZ86"/>
<proteinExistence type="inferred from homology"/>
<feature type="transmembrane region" description="Helical" evidence="9">
    <location>
        <begin position="31"/>
        <end position="50"/>
    </location>
</feature>
<evidence type="ECO:0000256" key="7">
    <source>
        <dbReference type="PROSITE-ProRule" id="PRU00473"/>
    </source>
</evidence>
<evidence type="ECO:0000313" key="12">
    <source>
        <dbReference type="Proteomes" id="UP001196068"/>
    </source>
</evidence>
<dbReference type="Pfam" id="PF00691">
    <property type="entry name" value="OmpA"/>
    <property type="match status" value="1"/>
</dbReference>
<evidence type="ECO:0000256" key="2">
    <source>
        <dbReference type="ARBA" id="ARBA00008914"/>
    </source>
</evidence>
<dbReference type="PROSITE" id="PS51123">
    <property type="entry name" value="OMPA_2"/>
    <property type="match status" value="1"/>
</dbReference>
<comment type="subcellular location">
    <subcellularLocation>
        <location evidence="1">Cell membrane</location>
        <topology evidence="1">Single-pass membrane protein</topology>
    </subcellularLocation>
</comment>